<dbReference type="Proteomes" id="UP001066276">
    <property type="component" value="Chromosome 10"/>
</dbReference>
<protein>
    <submittedName>
        <fullName evidence="1">Uncharacterized protein</fullName>
    </submittedName>
</protein>
<sequence>MSAAFHFLGVLREPDRRVPLLPLRHVPGATADNTCDTRQRRACVIPGEASERPQCALLVRKVDITSVYSGSCRGCSAL</sequence>
<dbReference type="EMBL" id="JANPWB010000014">
    <property type="protein sequence ID" value="KAJ1102224.1"/>
    <property type="molecule type" value="Genomic_DNA"/>
</dbReference>
<evidence type="ECO:0000313" key="2">
    <source>
        <dbReference type="Proteomes" id="UP001066276"/>
    </source>
</evidence>
<accession>A0AAV7MGH6</accession>
<gene>
    <name evidence="1" type="ORF">NDU88_007276</name>
</gene>
<dbReference type="AlphaFoldDB" id="A0AAV7MGH6"/>
<organism evidence="1 2">
    <name type="scientific">Pleurodeles waltl</name>
    <name type="common">Iberian ribbed newt</name>
    <dbReference type="NCBI Taxonomy" id="8319"/>
    <lineage>
        <taxon>Eukaryota</taxon>
        <taxon>Metazoa</taxon>
        <taxon>Chordata</taxon>
        <taxon>Craniata</taxon>
        <taxon>Vertebrata</taxon>
        <taxon>Euteleostomi</taxon>
        <taxon>Amphibia</taxon>
        <taxon>Batrachia</taxon>
        <taxon>Caudata</taxon>
        <taxon>Salamandroidea</taxon>
        <taxon>Salamandridae</taxon>
        <taxon>Pleurodelinae</taxon>
        <taxon>Pleurodeles</taxon>
    </lineage>
</organism>
<reference evidence="1" key="1">
    <citation type="journal article" date="2022" name="bioRxiv">
        <title>Sequencing and chromosome-scale assembly of the giantPleurodeles waltlgenome.</title>
        <authorList>
            <person name="Brown T."/>
            <person name="Elewa A."/>
            <person name="Iarovenko S."/>
            <person name="Subramanian E."/>
            <person name="Araus A.J."/>
            <person name="Petzold A."/>
            <person name="Susuki M."/>
            <person name="Suzuki K.-i.T."/>
            <person name="Hayashi T."/>
            <person name="Toyoda A."/>
            <person name="Oliveira C."/>
            <person name="Osipova E."/>
            <person name="Leigh N.D."/>
            <person name="Simon A."/>
            <person name="Yun M.H."/>
        </authorList>
    </citation>
    <scope>NUCLEOTIDE SEQUENCE</scope>
    <source>
        <strain evidence="1">20211129_DDA</strain>
        <tissue evidence="1">Liver</tissue>
    </source>
</reference>
<proteinExistence type="predicted"/>
<keyword evidence="2" id="KW-1185">Reference proteome</keyword>
<evidence type="ECO:0000313" key="1">
    <source>
        <dbReference type="EMBL" id="KAJ1102224.1"/>
    </source>
</evidence>
<name>A0AAV7MGH6_PLEWA</name>
<comment type="caution">
    <text evidence="1">The sequence shown here is derived from an EMBL/GenBank/DDBJ whole genome shotgun (WGS) entry which is preliminary data.</text>
</comment>